<proteinExistence type="inferred from homology"/>
<dbReference type="Pfam" id="PF03466">
    <property type="entry name" value="LysR_substrate"/>
    <property type="match status" value="1"/>
</dbReference>
<dbReference type="PANTHER" id="PTHR30419">
    <property type="entry name" value="HTH-TYPE TRANSCRIPTIONAL REGULATOR YBHD"/>
    <property type="match status" value="1"/>
</dbReference>
<dbReference type="GO" id="GO:0005829">
    <property type="term" value="C:cytosol"/>
    <property type="evidence" value="ECO:0007669"/>
    <property type="project" value="TreeGrafter"/>
</dbReference>
<dbReference type="InterPro" id="IPR000847">
    <property type="entry name" value="LysR_HTH_N"/>
</dbReference>
<dbReference type="Gene3D" id="1.10.10.10">
    <property type="entry name" value="Winged helix-like DNA-binding domain superfamily/Winged helix DNA-binding domain"/>
    <property type="match status" value="1"/>
</dbReference>
<evidence type="ECO:0000256" key="1">
    <source>
        <dbReference type="ARBA" id="ARBA00009437"/>
    </source>
</evidence>
<dbReference type="SUPFAM" id="SSF53850">
    <property type="entry name" value="Periplasmic binding protein-like II"/>
    <property type="match status" value="1"/>
</dbReference>
<evidence type="ECO:0000259" key="5">
    <source>
        <dbReference type="PROSITE" id="PS50931"/>
    </source>
</evidence>
<keyword evidence="7" id="KW-1185">Reference proteome</keyword>
<keyword evidence="2" id="KW-0805">Transcription regulation</keyword>
<evidence type="ECO:0000313" key="7">
    <source>
        <dbReference type="Proteomes" id="UP000529637"/>
    </source>
</evidence>
<comment type="caution">
    <text evidence="6">The sequence shown here is derived from an EMBL/GenBank/DDBJ whole genome shotgun (WGS) entry which is preliminary data.</text>
</comment>
<gene>
    <name evidence="6" type="ORF">HQN59_24345</name>
</gene>
<keyword evidence="3" id="KW-0238">DNA-binding</keyword>
<evidence type="ECO:0000313" key="6">
    <source>
        <dbReference type="EMBL" id="NUZ08879.1"/>
    </source>
</evidence>
<keyword evidence="4" id="KW-0804">Transcription</keyword>
<name>A0A7Y6NT85_9BURK</name>
<dbReference type="Pfam" id="PF00126">
    <property type="entry name" value="HTH_1"/>
    <property type="match status" value="1"/>
</dbReference>
<dbReference type="PROSITE" id="PS50931">
    <property type="entry name" value="HTH_LYSR"/>
    <property type="match status" value="1"/>
</dbReference>
<dbReference type="RefSeq" id="WP_176071733.1">
    <property type="nucleotide sequence ID" value="NZ_JABWMJ010000018.1"/>
</dbReference>
<dbReference type="InterPro" id="IPR005119">
    <property type="entry name" value="LysR_subst-bd"/>
</dbReference>
<dbReference type="GO" id="GO:0003677">
    <property type="term" value="F:DNA binding"/>
    <property type="evidence" value="ECO:0007669"/>
    <property type="project" value="UniProtKB-KW"/>
</dbReference>
<sequence>MSDHPRAAAYRVLPFDLRLFAAVVEHGSITGAASVMSLSLAAASARLKALEASVAVRLLDRSKAGAAPTPAGRAFARHAERVLAELESLHSAMARFGRGLRGTIRLLCNTAAMADPLPPRLGRFLVDHPDFDVALQEASSDAVLDALRSGRAELGIVADYVDPEGLVSIPWLPDRLVAVVPAKHAVAHRRTVSYTELLAHPMVGLSPESGLSRFLTREAQRGGRTAQHRVRVSGFDAAAQLVAASVGVGVMPERAAERSSGQAVRVVPLSDPWAERQLLICLNEEARRFPGVQALIESLCSA</sequence>
<dbReference type="InterPro" id="IPR050950">
    <property type="entry name" value="HTH-type_LysR_regulators"/>
</dbReference>
<feature type="domain" description="HTH lysR-type" evidence="5">
    <location>
        <begin position="16"/>
        <end position="69"/>
    </location>
</feature>
<organism evidence="6 7">
    <name type="scientific">Piscinibacter koreensis</name>
    <dbReference type="NCBI Taxonomy" id="2742824"/>
    <lineage>
        <taxon>Bacteria</taxon>
        <taxon>Pseudomonadati</taxon>
        <taxon>Pseudomonadota</taxon>
        <taxon>Betaproteobacteria</taxon>
        <taxon>Burkholderiales</taxon>
        <taxon>Sphaerotilaceae</taxon>
        <taxon>Piscinibacter</taxon>
    </lineage>
</organism>
<dbReference type="PANTHER" id="PTHR30419:SF2">
    <property type="entry name" value="LYSR FAMILY TRANSCRIPTIONAL REGULATOR"/>
    <property type="match status" value="1"/>
</dbReference>
<accession>A0A7Y6NT85</accession>
<dbReference type="InterPro" id="IPR036390">
    <property type="entry name" value="WH_DNA-bd_sf"/>
</dbReference>
<dbReference type="Gene3D" id="3.40.190.290">
    <property type="match status" value="1"/>
</dbReference>
<dbReference type="InterPro" id="IPR036388">
    <property type="entry name" value="WH-like_DNA-bd_sf"/>
</dbReference>
<dbReference type="EMBL" id="JABWMJ010000018">
    <property type="protein sequence ID" value="NUZ08879.1"/>
    <property type="molecule type" value="Genomic_DNA"/>
</dbReference>
<dbReference type="AlphaFoldDB" id="A0A7Y6NT85"/>
<comment type="similarity">
    <text evidence="1">Belongs to the LysR transcriptional regulatory family.</text>
</comment>
<dbReference type="GO" id="GO:0003700">
    <property type="term" value="F:DNA-binding transcription factor activity"/>
    <property type="evidence" value="ECO:0007669"/>
    <property type="project" value="InterPro"/>
</dbReference>
<evidence type="ECO:0000256" key="4">
    <source>
        <dbReference type="ARBA" id="ARBA00023163"/>
    </source>
</evidence>
<dbReference type="Proteomes" id="UP000529637">
    <property type="component" value="Unassembled WGS sequence"/>
</dbReference>
<dbReference type="SUPFAM" id="SSF46785">
    <property type="entry name" value="Winged helix' DNA-binding domain"/>
    <property type="match status" value="1"/>
</dbReference>
<evidence type="ECO:0000256" key="3">
    <source>
        <dbReference type="ARBA" id="ARBA00023125"/>
    </source>
</evidence>
<protein>
    <submittedName>
        <fullName evidence="6">LysR family transcriptional regulator</fullName>
    </submittedName>
</protein>
<reference evidence="6 7" key="1">
    <citation type="submission" date="2020-06" db="EMBL/GenBank/DDBJ databases">
        <title>Schlegella sp. ID0723 isolated from air conditioner.</title>
        <authorList>
            <person name="Kim D.Y."/>
            <person name="Kim D.-U."/>
        </authorList>
    </citation>
    <scope>NUCLEOTIDE SEQUENCE [LARGE SCALE GENOMIC DNA]</scope>
    <source>
        <strain evidence="6 7">ID0723</strain>
    </source>
</reference>
<evidence type="ECO:0000256" key="2">
    <source>
        <dbReference type="ARBA" id="ARBA00023015"/>
    </source>
</evidence>